<comment type="caution">
    <text evidence="1">The sequence shown here is derived from an EMBL/GenBank/DDBJ whole genome shotgun (WGS) entry which is preliminary data.</text>
</comment>
<protein>
    <submittedName>
        <fullName evidence="1">Uncharacterized protein</fullName>
    </submittedName>
</protein>
<sequence>MHRPDGGVMPIAGFWRKRTAVRWAQQHAEPDCHLEVQRYDWWLTRTAAWQRRSDRFYGDAPALAVNQR</sequence>
<evidence type="ECO:0000313" key="1">
    <source>
        <dbReference type="EMBL" id="OBB88269.1"/>
    </source>
</evidence>
<name>A0A1A0VYJ7_MYCPR</name>
<proteinExistence type="predicted"/>
<organism evidence="1 2">
    <name type="scientific">Mycolicibacterium peregrinum</name>
    <name type="common">Mycobacterium peregrinum</name>
    <dbReference type="NCBI Taxonomy" id="43304"/>
    <lineage>
        <taxon>Bacteria</taxon>
        <taxon>Bacillati</taxon>
        <taxon>Actinomycetota</taxon>
        <taxon>Actinomycetes</taxon>
        <taxon>Mycobacteriales</taxon>
        <taxon>Mycobacteriaceae</taxon>
        <taxon>Mycolicibacterium</taxon>
    </lineage>
</organism>
<evidence type="ECO:0000313" key="2">
    <source>
        <dbReference type="Proteomes" id="UP000094008"/>
    </source>
</evidence>
<dbReference type="RefSeq" id="WP_064884346.1">
    <property type="nucleotide sequence ID" value="NZ_LZSY01000116.1"/>
</dbReference>
<dbReference type="AlphaFoldDB" id="A0A1A0VYJ7"/>
<accession>A0A1A0VYJ7</accession>
<dbReference type="OrthoDB" id="4630708at2"/>
<dbReference type="EMBL" id="LZSY01000116">
    <property type="protein sequence ID" value="OBB88269.1"/>
    <property type="molecule type" value="Genomic_DNA"/>
</dbReference>
<gene>
    <name evidence="1" type="ORF">A5779_30880</name>
</gene>
<dbReference type="Proteomes" id="UP000094008">
    <property type="component" value="Unassembled WGS sequence"/>
</dbReference>
<reference evidence="2" key="1">
    <citation type="submission" date="2016-06" db="EMBL/GenBank/DDBJ databases">
        <authorList>
            <person name="Sutton G."/>
            <person name="Brinkac L."/>
            <person name="Sanka R."/>
            <person name="Adams M."/>
            <person name="Lau E."/>
            <person name="Mehaffy C."/>
            <person name="Tameris M."/>
            <person name="Hatherill M."/>
            <person name="Hanekom W."/>
            <person name="Mahomed H."/>
            <person name="Mcshane H."/>
        </authorList>
    </citation>
    <scope>NUCLEOTIDE SEQUENCE [LARGE SCALE GENOMIC DNA]</scope>
    <source>
        <strain evidence="2">852002-10433_SCH5171157</strain>
    </source>
</reference>